<keyword evidence="3" id="KW-0560">Oxidoreductase</keyword>
<dbReference type="AlphaFoldDB" id="A0A844YVE7"/>
<reference evidence="7 8" key="1">
    <citation type="submission" date="2019-12" db="EMBL/GenBank/DDBJ databases">
        <title>Genomic-based taxomic classification of the family Erythrobacteraceae.</title>
        <authorList>
            <person name="Xu L."/>
        </authorList>
    </citation>
    <scope>NUCLEOTIDE SEQUENCE [LARGE SCALE GENOMIC DNA]</scope>
    <source>
        <strain evidence="7 8">M0322</strain>
    </source>
</reference>
<dbReference type="SUPFAM" id="SSF50022">
    <property type="entry name" value="ISP domain"/>
    <property type="match status" value="1"/>
</dbReference>
<dbReference type="Gene3D" id="3.90.380.10">
    <property type="entry name" value="Naphthalene 1,2-dioxygenase Alpha Subunit, Chain A, domain 1"/>
    <property type="match status" value="1"/>
</dbReference>
<dbReference type="EMBL" id="WTYV01000001">
    <property type="protein sequence ID" value="MXO70057.1"/>
    <property type="molecule type" value="Genomic_DNA"/>
</dbReference>
<evidence type="ECO:0000256" key="3">
    <source>
        <dbReference type="ARBA" id="ARBA00023002"/>
    </source>
</evidence>
<proteinExistence type="predicted"/>
<gene>
    <name evidence="7" type="ORF">GRI99_00225</name>
</gene>
<accession>A0A844YVE7</accession>
<evidence type="ECO:0000313" key="8">
    <source>
        <dbReference type="Proteomes" id="UP000466966"/>
    </source>
</evidence>
<evidence type="ECO:0000256" key="5">
    <source>
        <dbReference type="ARBA" id="ARBA00023014"/>
    </source>
</evidence>
<keyword evidence="5" id="KW-0411">Iron-sulfur</keyword>
<evidence type="ECO:0000256" key="1">
    <source>
        <dbReference type="ARBA" id="ARBA00022714"/>
    </source>
</evidence>
<protein>
    <submittedName>
        <fullName evidence="7">Rieske 2Fe-2S domain-containing protein</fullName>
    </submittedName>
</protein>
<dbReference type="Proteomes" id="UP000466966">
    <property type="component" value="Unassembled WGS sequence"/>
</dbReference>
<name>A0A844YVE7_9SPHN</name>
<dbReference type="PANTHER" id="PTHR21266:SF60">
    <property type="entry name" value="3-KETOSTEROID-9-ALPHA-MONOOXYGENASE, OXYGENASE COMPONENT"/>
    <property type="match status" value="1"/>
</dbReference>
<dbReference type="Gene3D" id="2.102.10.10">
    <property type="entry name" value="Rieske [2Fe-2S] iron-sulphur domain"/>
    <property type="match status" value="1"/>
</dbReference>
<keyword evidence="4" id="KW-0408">Iron</keyword>
<dbReference type="Pfam" id="PF19112">
    <property type="entry name" value="VanA_C"/>
    <property type="match status" value="1"/>
</dbReference>
<evidence type="ECO:0000256" key="4">
    <source>
        <dbReference type="ARBA" id="ARBA00023004"/>
    </source>
</evidence>
<dbReference type="Pfam" id="PF00355">
    <property type="entry name" value="Rieske"/>
    <property type="match status" value="1"/>
</dbReference>
<dbReference type="InterPro" id="IPR044043">
    <property type="entry name" value="VanA_C_cat"/>
</dbReference>
<dbReference type="RefSeq" id="WP_160770018.1">
    <property type="nucleotide sequence ID" value="NZ_WTYV01000001.1"/>
</dbReference>
<keyword evidence="8" id="KW-1185">Reference proteome</keyword>
<dbReference type="PANTHER" id="PTHR21266">
    <property type="entry name" value="IRON-SULFUR DOMAIN CONTAINING PROTEIN"/>
    <property type="match status" value="1"/>
</dbReference>
<organism evidence="7 8">
    <name type="scientific">Alteraurantiacibacter buctensis</name>
    <dbReference type="NCBI Taxonomy" id="1503981"/>
    <lineage>
        <taxon>Bacteria</taxon>
        <taxon>Pseudomonadati</taxon>
        <taxon>Pseudomonadota</taxon>
        <taxon>Alphaproteobacteria</taxon>
        <taxon>Sphingomonadales</taxon>
        <taxon>Erythrobacteraceae</taxon>
        <taxon>Alteraurantiacibacter</taxon>
    </lineage>
</organism>
<dbReference type="InterPro" id="IPR017941">
    <property type="entry name" value="Rieske_2Fe-2S"/>
</dbReference>
<evidence type="ECO:0000313" key="7">
    <source>
        <dbReference type="EMBL" id="MXO70057.1"/>
    </source>
</evidence>
<dbReference type="InterPro" id="IPR050584">
    <property type="entry name" value="Cholesterol_7-desaturase"/>
</dbReference>
<dbReference type="PROSITE" id="PS51296">
    <property type="entry name" value="RIESKE"/>
    <property type="match status" value="1"/>
</dbReference>
<dbReference type="GO" id="GO:0046872">
    <property type="term" value="F:metal ion binding"/>
    <property type="evidence" value="ECO:0007669"/>
    <property type="project" value="UniProtKB-KW"/>
</dbReference>
<keyword evidence="1" id="KW-0001">2Fe-2S</keyword>
<evidence type="ECO:0000259" key="6">
    <source>
        <dbReference type="PROSITE" id="PS51296"/>
    </source>
</evidence>
<feature type="domain" description="Rieske" evidence="6">
    <location>
        <begin position="8"/>
        <end position="108"/>
    </location>
</feature>
<dbReference type="GO" id="GO:0016491">
    <property type="term" value="F:oxidoreductase activity"/>
    <property type="evidence" value="ECO:0007669"/>
    <property type="project" value="UniProtKB-KW"/>
</dbReference>
<dbReference type="GO" id="GO:0051537">
    <property type="term" value="F:2 iron, 2 sulfur cluster binding"/>
    <property type="evidence" value="ECO:0007669"/>
    <property type="project" value="UniProtKB-KW"/>
</dbReference>
<evidence type="ECO:0000256" key="2">
    <source>
        <dbReference type="ARBA" id="ARBA00022723"/>
    </source>
</evidence>
<dbReference type="SUPFAM" id="SSF55961">
    <property type="entry name" value="Bet v1-like"/>
    <property type="match status" value="1"/>
</dbReference>
<dbReference type="OrthoDB" id="7418829at2"/>
<sequence length="336" mass="37330">MPFLFNAWYAAGWSKDIADKAVARTILGEPVVLFRQADGSTSALRDACPHRFAPLSLGRLTGSGVICPYHGLVFDGSGKCVRNPHGAITGTLAVKSFPTCERYGMVWIWMGDTAQADPASLPPLHRMEREDLSWIHGQLHVDANYELVIDNLLDLSHVEFLHPLLASPGNSARTTFRAEQKDGVVSAYYDVRDEPITGLFQILWTDPAPTATLHAYMHWHAPANLDLDTGMISGEADGGPKIPTVHLLTPETEHSTHYFWAAGRNREHDNRQVSGMLQFGTQNAFENEDEPMIRAVRSRMTSNDLFSHKPALLPIDKAAVMARRILQARIRAENRC</sequence>
<comment type="caution">
    <text evidence="7">The sequence shown here is derived from an EMBL/GenBank/DDBJ whole genome shotgun (WGS) entry which is preliminary data.</text>
</comment>
<dbReference type="InterPro" id="IPR036922">
    <property type="entry name" value="Rieske_2Fe-2S_sf"/>
</dbReference>
<keyword evidence="2" id="KW-0479">Metal-binding</keyword>